<proteinExistence type="predicted"/>
<evidence type="ECO:0000313" key="2">
    <source>
        <dbReference type="Proteomes" id="UP001566132"/>
    </source>
</evidence>
<accession>A0ABD1E341</accession>
<sequence>MESLPRGEKLLILDNNENVTSEGLSTSNNENLNLLEGTGDLLNILNSSGVFQSSNNLSLEQNVAIEFVDIQAPSIISTLQPLNINTGDSSYFDLGKGIVIESVNEAERSLNFNFPNTSMLEPLVTDSENDNVENEMFKKNESLTKVGEKRKRARYIKSKEEKVNFKREKTIKRHQVKDPCNCKSKCMKNFTPELRATKKKVMKSEKCESFKLNDEHNKDNLDPTCEKCEI</sequence>
<dbReference type="Proteomes" id="UP001566132">
    <property type="component" value="Unassembled WGS sequence"/>
</dbReference>
<organism evidence="1 2">
    <name type="scientific">Hypothenemus hampei</name>
    <name type="common">Coffee berry borer</name>
    <dbReference type="NCBI Taxonomy" id="57062"/>
    <lineage>
        <taxon>Eukaryota</taxon>
        <taxon>Metazoa</taxon>
        <taxon>Ecdysozoa</taxon>
        <taxon>Arthropoda</taxon>
        <taxon>Hexapoda</taxon>
        <taxon>Insecta</taxon>
        <taxon>Pterygota</taxon>
        <taxon>Neoptera</taxon>
        <taxon>Endopterygota</taxon>
        <taxon>Coleoptera</taxon>
        <taxon>Polyphaga</taxon>
        <taxon>Cucujiformia</taxon>
        <taxon>Curculionidae</taxon>
        <taxon>Scolytinae</taxon>
        <taxon>Hypothenemus</taxon>
    </lineage>
</organism>
<gene>
    <name evidence="1" type="ORF">ABEB36_014038</name>
</gene>
<comment type="caution">
    <text evidence="1">The sequence shown here is derived from an EMBL/GenBank/DDBJ whole genome shotgun (WGS) entry which is preliminary data.</text>
</comment>
<name>A0ABD1E341_HYPHA</name>
<dbReference type="AlphaFoldDB" id="A0ABD1E341"/>
<dbReference type="EMBL" id="JBDJPC010000012">
    <property type="protein sequence ID" value="KAL1489093.1"/>
    <property type="molecule type" value="Genomic_DNA"/>
</dbReference>
<protein>
    <submittedName>
        <fullName evidence="1">Uncharacterized protein</fullName>
    </submittedName>
</protein>
<evidence type="ECO:0000313" key="1">
    <source>
        <dbReference type="EMBL" id="KAL1489093.1"/>
    </source>
</evidence>
<reference evidence="1 2" key="1">
    <citation type="submission" date="2024-05" db="EMBL/GenBank/DDBJ databases">
        <title>Genetic variation in Jamaican populations of the coffee berry borer (Hypothenemus hampei).</title>
        <authorList>
            <person name="Errbii M."/>
            <person name="Myrie A."/>
        </authorList>
    </citation>
    <scope>NUCLEOTIDE SEQUENCE [LARGE SCALE GENOMIC DNA]</scope>
    <source>
        <strain evidence="1">JA-Hopewell-2020-01-JO</strain>
        <tissue evidence="1">Whole body</tissue>
    </source>
</reference>
<keyword evidence="2" id="KW-1185">Reference proteome</keyword>